<reference evidence="1" key="1">
    <citation type="submission" date="2025-08" db="UniProtKB">
        <authorList>
            <consortium name="Ensembl"/>
        </authorList>
    </citation>
    <scope>IDENTIFICATION</scope>
</reference>
<name>A0A3B4XCU5_SERLL</name>
<evidence type="ECO:0000313" key="2">
    <source>
        <dbReference type="Proteomes" id="UP000261360"/>
    </source>
</evidence>
<keyword evidence="2" id="KW-1185">Reference proteome</keyword>
<protein>
    <submittedName>
        <fullName evidence="1">Uncharacterized protein</fullName>
    </submittedName>
</protein>
<accession>A0A3B4XCU5</accession>
<evidence type="ECO:0000313" key="1">
    <source>
        <dbReference type="Ensembl" id="ENSSLDP00000010203.1"/>
    </source>
</evidence>
<organism evidence="1 2">
    <name type="scientific">Seriola lalandi dorsalis</name>
    <dbReference type="NCBI Taxonomy" id="1841481"/>
    <lineage>
        <taxon>Eukaryota</taxon>
        <taxon>Metazoa</taxon>
        <taxon>Chordata</taxon>
        <taxon>Craniata</taxon>
        <taxon>Vertebrata</taxon>
        <taxon>Euteleostomi</taxon>
        <taxon>Actinopterygii</taxon>
        <taxon>Neopterygii</taxon>
        <taxon>Teleostei</taxon>
        <taxon>Neoteleostei</taxon>
        <taxon>Acanthomorphata</taxon>
        <taxon>Carangaria</taxon>
        <taxon>Carangiformes</taxon>
        <taxon>Carangidae</taxon>
        <taxon>Seriola</taxon>
    </lineage>
</organism>
<dbReference type="AlphaFoldDB" id="A0A3B4XCU5"/>
<dbReference type="GeneTree" id="ENSGT00940000178862"/>
<proteinExistence type="predicted"/>
<dbReference type="Ensembl" id="ENSSLDT00000010572.1">
    <property type="protein sequence ID" value="ENSSLDP00000010203.1"/>
    <property type="gene ID" value="ENSSLDG00000008137.1"/>
</dbReference>
<dbReference type="Proteomes" id="UP000261360">
    <property type="component" value="Unplaced"/>
</dbReference>
<sequence length="52" mass="5962">MANAHRTNVLVTSCLKTPVDPQTKAPLASYERERVLPFKRLKRHLKLVLLAH</sequence>
<reference evidence="1" key="2">
    <citation type="submission" date="2025-09" db="UniProtKB">
        <authorList>
            <consortium name="Ensembl"/>
        </authorList>
    </citation>
    <scope>IDENTIFICATION</scope>
</reference>
<dbReference type="STRING" id="1841481.ENSSLDP00000010203"/>